<dbReference type="Gene3D" id="1.10.1220.10">
    <property type="entry name" value="Met repressor-like"/>
    <property type="match status" value="1"/>
</dbReference>
<reference evidence="3 4" key="1">
    <citation type="submission" date="2018-06" db="EMBL/GenBank/DDBJ databases">
        <authorList>
            <consortium name="Pathogen Informatics"/>
            <person name="Doyle S."/>
        </authorList>
    </citation>
    <scope>NUCLEOTIDE SEQUENCE [LARGE SCALE GENOMIC DNA]</scope>
    <source>
        <strain evidence="4">NCTC 11391</strain>
    </source>
</reference>
<proteinExistence type="inferred from homology"/>
<evidence type="ECO:0000313" key="3">
    <source>
        <dbReference type="EMBL" id="SUN36157.1"/>
    </source>
</evidence>
<dbReference type="PANTHER" id="PTHR38781">
    <property type="entry name" value="ANTITOXIN DINJ-RELATED"/>
    <property type="match status" value="1"/>
</dbReference>
<gene>
    <name evidence="3" type="ORF">NCTC11391_01201</name>
</gene>
<keyword evidence="4" id="KW-1185">Reference proteome</keyword>
<dbReference type="RefSeq" id="WP_002999832.1">
    <property type="nucleotide sequence ID" value="NZ_UHFA01000002.1"/>
</dbReference>
<evidence type="ECO:0000256" key="1">
    <source>
        <dbReference type="ARBA" id="ARBA00010562"/>
    </source>
</evidence>
<dbReference type="InterPro" id="IPR013321">
    <property type="entry name" value="Arc_rbn_hlx_hlx"/>
</dbReference>
<comment type="similarity">
    <text evidence="1">Belongs to the RelB/DinJ antitoxin family.</text>
</comment>
<dbReference type="Proteomes" id="UP000254082">
    <property type="component" value="Unassembled WGS sequence"/>
</dbReference>
<evidence type="ECO:0000313" key="4">
    <source>
        <dbReference type="Proteomes" id="UP000254082"/>
    </source>
</evidence>
<organism evidence="3 4">
    <name type="scientific">Streptococcus downei MFe28</name>
    <dbReference type="NCBI Taxonomy" id="764290"/>
    <lineage>
        <taxon>Bacteria</taxon>
        <taxon>Bacillati</taxon>
        <taxon>Bacillota</taxon>
        <taxon>Bacilli</taxon>
        <taxon>Lactobacillales</taxon>
        <taxon>Streptococcaceae</taxon>
        <taxon>Streptococcus</taxon>
    </lineage>
</organism>
<dbReference type="GO" id="GO:0006355">
    <property type="term" value="P:regulation of DNA-templated transcription"/>
    <property type="evidence" value="ECO:0007669"/>
    <property type="project" value="InterPro"/>
</dbReference>
<dbReference type="NCBIfam" id="TIGR02384">
    <property type="entry name" value="RelB_DinJ"/>
    <property type="match status" value="1"/>
</dbReference>
<dbReference type="AlphaFoldDB" id="A0A380JGH5"/>
<dbReference type="OrthoDB" id="9808267at2"/>
<keyword evidence="2" id="KW-1277">Toxin-antitoxin system</keyword>
<dbReference type="InterPro" id="IPR007337">
    <property type="entry name" value="RelB/DinJ"/>
</dbReference>
<name>A0A380JGH5_STRDO</name>
<dbReference type="Pfam" id="PF04221">
    <property type="entry name" value="RelB"/>
    <property type="match status" value="1"/>
</dbReference>
<dbReference type="GO" id="GO:0006351">
    <property type="term" value="P:DNA-templated transcription"/>
    <property type="evidence" value="ECO:0007669"/>
    <property type="project" value="TreeGrafter"/>
</dbReference>
<evidence type="ECO:0000256" key="2">
    <source>
        <dbReference type="ARBA" id="ARBA00022649"/>
    </source>
</evidence>
<protein>
    <submittedName>
        <fullName evidence="3">Addiction module antitoxin, RelB/DinJ family</fullName>
    </submittedName>
</protein>
<dbReference type="PANTHER" id="PTHR38781:SF1">
    <property type="entry name" value="ANTITOXIN DINJ-RELATED"/>
    <property type="match status" value="1"/>
</dbReference>
<dbReference type="EMBL" id="UHFA01000002">
    <property type="protein sequence ID" value="SUN36157.1"/>
    <property type="molecule type" value="Genomic_DNA"/>
</dbReference>
<accession>A0A380JGH5</accession>
<sequence length="79" mass="9012">MSKVRLNVNIDSDVKERASQVFSKLGLDMTTAVTIYLNQVIQKNGIPFDLTLEKTHYTADEILGPDWREGLDAVEDEWE</sequence>